<dbReference type="InterPro" id="IPR002999">
    <property type="entry name" value="Tudor"/>
</dbReference>
<dbReference type="InterPro" id="IPR036612">
    <property type="entry name" value="KH_dom_type_1_sf"/>
</dbReference>
<feature type="compositionally biased region" description="Polar residues" evidence="2">
    <location>
        <begin position="587"/>
        <end position="596"/>
    </location>
</feature>
<feature type="compositionally biased region" description="Polar residues" evidence="2">
    <location>
        <begin position="729"/>
        <end position="749"/>
    </location>
</feature>
<feature type="compositionally biased region" description="Basic and acidic residues" evidence="2">
    <location>
        <begin position="660"/>
        <end position="680"/>
    </location>
</feature>
<keyword evidence="6" id="KW-1185">Reference proteome</keyword>
<dbReference type="SMART" id="SM00333">
    <property type="entry name" value="TUDOR"/>
    <property type="match status" value="1"/>
</dbReference>
<dbReference type="GO" id="GO:0005739">
    <property type="term" value="C:mitochondrion"/>
    <property type="evidence" value="ECO:0007669"/>
    <property type="project" value="UniProtKB-ARBA"/>
</dbReference>
<feature type="compositionally biased region" description="Low complexity" evidence="2">
    <location>
        <begin position="379"/>
        <end position="395"/>
    </location>
</feature>
<evidence type="ECO:0000256" key="2">
    <source>
        <dbReference type="SAM" id="MobiDB-lite"/>
    </source>
</evidence>
<dbReference type="CDD" id="cd22395">
    <property type="entry name" value="KH-I_AKAP1"/>
    <property type="match status" value="1"/>
</dbReference>
<evidence type="ECO:0000313" key="6">
    <source>
        <dbReference type="Proteomes" id="UP001162480"/>
    </source>
</evidence>
<keyword evidence="1" id="KW-0694">RNA-binding</keyword>
<evidence type="ECO:0000259" key="4">
    <source>
        <dbReference type="PROSITE" id="PS50304"/>
    </source>
</evidence>
<feature type="compositionally biased region" description="Acidic residues" evidence="2">
    <location>
        <begin position="797"/>
        <end position="808"/>
    </location>
</feature>
<dbReference type="CDD" id="cd20407">
    <property type="entry name" value="Tudor_AKAP1"/>
    <property type="match status" value="1"/>
</dbReference>
<dbReference type="PROSITE" id="PS50304">
    <property type="entry name" value="TUDOR"/>
    <property type="match status" value="1"/>
</dbReference>
<feature type="compositionally biased region" description="Polar residues" evidence="2">
    <location>
        <begin position="810"/>
        <end position="821"/>
    </location>
</feature>
<dbReference type="Gene3D" id="2.30.30.140">
    <property type="match status" value="1"/>
</dbReference>
<organism evidence="5 6">
    <name type="scientific">Octopus vulgaris</name>
    <name type="common">Common octopus</name>
    <dbReference type="NCBI Taxonomy" id="6645"/>
    <lineage>
        <taxon>Eukaryota</taxon>
        <taxon>Metazoa</taxon>
        <taxon>Spiralia</taxon>
        <taxon>Lophotrochozoa</taxon>
        <taxon>Mollusca</taxon>
        <taxon>Cephalopoda</taxon>
        <taxon>Coleoidea</taxon>
        <taxon>Octopodiformes</taxon>
        <taxon>Octopoda</taxon>
        <taxon>Incirrata</taxon>
        <taxon>Octopodidae</taxon>
        <taxon>Octopus</taxon>
    </lineage>
</organism>
<dbReference type="SUPFAM" id="SSF63748">
    <property type="entry name" value="Tudor/PWWP/MBT"/>
    <property type="match status" value="1"/>
</dbReference>
<feature type="compositionally biased region" description="Low complexity" evidence="2">
    <location>
        <begin position="718"/>
        <end position="728"/>
    </location>
</feature>
<feature type="compositionally biased region" description="Polar residues" evidence="2">
    <location>
        <begin position="507"/>
        <end position="517"/>
    </location>
</feature>
<keyword evidence="3" id="KW-1133">Transmembrane helix</keyword>
<dbReference type="InterPro" id="IPR047368">
    <property type="entry name" value="KH-I_AKAP1"/>
</dbReference>
<dbReference type="SMART" id="SM00322">
    <property type="entry name" value="KH"/>
    <property type="match status" value="1"/>
</dbReference>
<keyword evidence="3" id="KW-0812">Transmembrane</keyword>
<dbReference type="InterPro" id="IPR047367">
    <property type="entry name" value="Tudor_AKAP1"/>
</dbReference>
<feature type="transmembrane region" description="Helical" evidence="3">
    <location>
        <begin position="6"/>
        <end position="26"/>
    </location>
</feature>
<dbReference type="InterPro" id="IPR035437">
    <property type="entry name" value="SNase_OB-fold_sf"/>
</dbReference>
<feature type="compositionally biased region" description="Basic and acidic residues" evidence="2">
    <location>
        <begin position="305"/>
        <end position="335"/>
    </location>
</feature>
<dbReference type="Gene3D" id="3.30.1370.10">
    <property type="entry name" value="K Homology domain, type 1"/>
    <property type="match status" value="1"/>
</dbReference>
<evidence type="ECO:0000256" key="1">
    <source>
        <dbReference type="PROSITE-ProRule" id="PRU00117"/>
    </source>
</evidence>
<dbReference type="InterPro" id="IPR004087">
    <property type="entry name" value="KH_dom"/>
</dbReference>
<dbReference type="InterPro" id="IPR004088">
    <property type="entry name" value="KH_dom_type_1"/>
</dbReference>
<sequence length="1182" mass="127533">MTNFRFVLAVISVPTLTAIFGLLWLWDKKKKKRLPRKDSTDEGLSLHGDLLAGNESDLNQETLVSDKRKNEEGEDGVTSLHHFEEISINASNSLTTSSYRSSKLKSKEIRQLNGRRDVSPGQHVDTCIAAAVDDTALCYQLPGKRYDLEDALPGNDGIGNIGVAGGSKITDRNPTDSAFGQHLSGGHLLQSDRSSDAIVESDTAAILAMLHSGAGVSPKCTNRGDGAKDLEPALLVSSCTIYLSIHPSIYPSIHLSVYLSLSLSLSLSIFLSHPFFVLLGKNLEEEVEAEEEEEKELVSSSSHSCHGDVGAESHSESKTKDEEEEKAEAQECELGRQEASCVSASKLDTLSTAADAAAGVGDTWVTFDEVRSGSKQQDSELSGTQGLSGSSGFDRNTSDHNDDDYDGDDDDLLGSDVQVNAVDDSQRVSSSSAEFMGDSSIVQIGDIIIDSDSPAQVTEVGKTLCKQGDKMNVDSYSQVKSMDAISAVFASNSLNDSKLKRELESLRGSTETTQTSTPKRETTDNLLLSAKELFHETKSITPPETESEKEVLTESMESDPVAGDDDSRDISMSEGGQSDGSGDVYLSSLSQTPTFRQQKKGDPAAENSVTKSSSSTSYSSLPVNSTQFETETVQCRSEESGAEGDLETVQCQSEESGAEGDLKGPESDDADHLRAVDSSKGESLISESLLLTSTTETASENSKESGTSVELCGRDVGAGDSSSFGSSDQNMDGITHEQQLQSGGNNDSKSGGRDNNDIKGDGHDETLSKTDHSAVASNISSVGEEAPDAGHSGTTLPEEEEQEEEEGEMVQSNLVDNTANCDVTDHCVPQDGSKANQTGSSSKLEYNAATFVPPDSNFQSNSSPSCDFTNVPQCEDTVQNASSNKIYEFYFPSDLCGRLIGRQGKTISQIKERSGAYVTLQPSPYTPNHQICSIDGSEEQIQEALKCITEKFPPSVYGNVDLTPIRDTSQMASNPVVMPDLIQLSLPQEGVSVNVLVASIIDAGHLFLQLPTHTTYVALNRLNKFMNRCYSQPGMVPHLPRPLAVGVICAAPMMDSWYRAVIVAVSEDSDECEIKFVDYGGYSQVLWNDLRQIRSDFMTLPFQAVEVYLANITPLPDEPYFSDSAVETLQQLTESGILQAQVVSRAEDGTPYVHIYQINGNKVTFINRELVNRNVVQWIEIL</sequence>
<reference evidence="5" key="1">
    <citation type="submission" date="2023-08" db="EMBL/GenBank/DDBJ databases">
        <authorList>
            <person name="Alioto T."/>
            <person name="Alioto T."/>
            <person name="Gomez Garrido J."/>
        </authorList>
    </citation>
    <scope>NUCLEOTIDE SEQUENCE</scope>
</reference>
<dbReference type="Pfam" id="PF00013">
    <property type="entry name" value="KH_1"/>
    <property type="match status" value="1"/>
</dbReference>
<evidence type="ECO:0000313" key="5">
    <source>
        <dbReference type="EMBL" id="CAI9744285.1"/>
    </source>
</evidence>
<feature type="region of interest" description="Disordered" evidence="2">
    <location>
        <begin position="501"/>
        <end position="841"/>
    </location>
</feature>
<accession>A0AA36C1J8</accession>
<dbReference type="Gene3D" id="2.40.50.90">
    <property type="match status" value="1"/>
</dbReference>
<feature type="domain" description="Tudor" evidence="4">
    <location>
        <begin position="1042"/>
        <end position="1100"/>
    </location>
</feature>
<dbReference type="GO" id="GO:0003723">
    <property type="term" value="F:RNA binding"/>
    <property type="evidence" value="ECO:0007669"/>
    <property type="project" value="UniProtKB-UniRule"/>
</dbReference>
<dbReference type="InterPro" id="IPR050621">
    <property type="entry name" value="Tudor_domain_containing"/>
</dbReference>
<dbReference type="PANTHER" id="PTHR22948">
    <property type="entry name" value="TUDOR DOMAIN CONTAINING PROTEIN"/>
    <property type="match status" value="1"/>
</dbReference>
<dbReference type="PANTHER" id="PTHR22948:SF65">
    <property type="entry name" value="A-KINASE ANCHORING PROTEIN 1"/>
    <property type="match status" value="1"/>
</dbReference>
<feature type="compositionally biased region" description="Low complexity" evidence="2">
    <location>
        <begin position="681"/>
        <end position="700"/>
    </location>
</feature>
<dbReference type="Proteomes" id="UP001162480">
    <property type="component" value="Chromosome 30"/>
</dbReference>
<dbReference type="AlphaFoldDB" id="A0AA36C1J8"/>
<feature type="compositionally biased region" description="Basic and acidic residues" evidence="2">
    <location>
        <begin position="750"/>
        <end position="772"/>
    </location>
</feature>
<name>A0AA36C1J8_OCTVU</name>
<evidence type="ECO:0000256" key="3">
    <source>
        <dbReference type="SAM" id="Phobius"/>
    </source>
</evidence>
<feature type="compositionally biased region" description="Acidic residues" evidence="2">
    <location>
        <begin position="401"/>
        <end position="413"/>
    </location>
</feature>
<feature type="region of interest" description="Disordered" evidence="2">
    <location>
        <begin position="289"/>
        <end position="335"/>
    </location>
</feature>
<dbReference type="EMBL" id="OX597843">
    <property type="protein sequence ID" value="CAI9744285.1"/>
    <property type="molecule type" value="Genomic_DNA"/>
</dbReference>
<dbReference type="PROSITE" id="PS50084">
    <property type="entry name" value="KH_TYPE_1"/>
    <property type="match status" value="1"/>
</dbReference>
<gene>
    <name evidence="5" type="ORF">OCTVUL_1B019794</name>
</gene>
<dbReference type="Pfam" id="PF00567">
    <property type="entry name" value="TUDOR"/>
    <property type="match status" value="1"/>
</dbReference>
<dbReference type="SUPFAM" id="SSF54791">
    <property type="entry name" value="Eukaryotic type KH-domain (KH-domain type I)"/>
    <property type="match status" value="1"/>
</dbReference>
<proteinExistence type="predicted"/>
<feature type="region of interest" description="Disordered" evidence="2">
    <location>
        <begin position="371"/>
        <end position="433"/>
    </location>
</feature>
<protein>
    <submittedName>
        <fullName evidence="5">A-kinase anchor protein 1, mitochondrial-like</fullName>
    </submittedName>
</protein>
<keyword evidence="3" id="KW-0472">Membrane</keyword>
<feature type="compositionally biased region" description="Low complexity" evidence="2">
    <location>
        <begin position="608"/>
        <end position="626"/>
    </location>
</feature>